<dbReference type="Proteomes" id="UP000027265">
    <property type="component" value="Unassembled WGS sequence"/>
</dbReference>
<evidence type="ECO:0000313" key="2">
    <source>
        <dbReference type="Proteomes" id="UP000027265"/>
    </source>
</evidence>
<reference evidence="2" key="1">
    <citation type="journal article" date="2014" name="Proc. Natl. Acad. Sci. U.S.A.">
        <title>Extensive sampling of basidiomycete genomes demonstrates inadequacy of the white-rot/brown-rot paradigm for wood decay fungi.</title>
        <authorList>
            <person name="Riley R."/>
            <person name="Salamov A.A."/>
            <person name="Brown D.W."/>
            <person name="Nagy L.G."/>
            <person name="Floudas D."/>
            <person name="Held B.W."/>
            <person name="Levasseur A."/>
            <person name="Lombard V."/>
            <person name="Morin E."/>
            <person name="Otillar R."/>
            <person name="Lindquist E.A."/>
            <person name="Sun H."/>
            <person name="LaButti K.M."/>
            <person name="Schmutz J."/>
            <person name="Jabbour D."/>
            <person name="Luo H."/>
            <person name="Baker S.E."/>
            <person name="Pisabarro A.G."/>
            <person name="Walton J.D."/>
            <person name="Blanchette R.A."/>
            <person name="Henrissat B."/>
            <person name="Martin F."/>
            <person name="Cullen D."/>
            <person name="Hibbett D.S."/>
            <person name="Grigoriev I.V."/>
        </authorList>
    </citation>
    <scope>NUCLEOTIDE SEQUENCE [LARGE SCALE GENOMIC DNA]</scope>
    <source>
        <strain evidence="2">MUCL 33604</strain>
    </source>
</reference>
<dbReference type="HOGENOM" id="CLU_032165_0_0_1"/>
<accession>A0A067PQ61</accession>
<dbReference type="OrthoDB" id="2404451at2759"/>
<keyword evidence="2" id="KW-1185">Reference proteome</keyword>
<organism evidence="1 2">
    <name type="scientific">Jaapia argillacea MUCL 33604</name>
    <dbReference type="NCBI Taxonomy" id="933084"/>
    <lineage>
        <taxon>Eukaryota</taxon>
        <taxon>Fungi</taxon>
        <taxon>Dikarya</taxon>
        <taxon>Basidiomycota</taxon>
        <taxon>Agaricomycotina</taxon>
        <taxon>Agaricomycetes</taxon>
        <taxon>Agaricomycetidae</taxon>
        <taxon>Jaapiales</taxon>
        <taxon>Jaapiaceae</taxon>
        <taxon>Jaapia</taxon>
    </lineage>
</organism>
<dbReference type="PANTHER" id="PTHR46579">
    <property type="entry name" value="F5/8 TYPE C DOMAIN-CONTAINING PROTEIN-RELATED"/>
    <property type="match status" value="1"/>
</dbReference>
<dbReference type="PANTHER" id="PTHR46579:SF1">
    <property type="entry name" value="F5_8 TYPE C DOMAIN-CONTAINING PROTEIN"/>
    <property type="match status" value="1"/>
</dbReference>
<protein>
    <submittedName>
        <fullName evidence="1">Uncharacterized protein</fullName>
    </submittedName>
</protein>
<sequence length="442" mass="50276">MHLIWENLIKNLIALWTGEFKDLDQGREQYELTTAVWEGIGAATMQSGSTIPYVYGPRLPDIAVNKSQCSADAWSFWTQYIAPVLLHRKFKQPKYYNHFVELVKLLRLCLQFELTTEDISHIREGFIGWVEKYESFYYQGQPSRLSACPLTIHALLHIADSIEASGPVWTSWAFPMERYCGHLQPAIKSRRFPYACIDRHVLHSARLVQIKLVYNLRQELSLKAPRTADLCRGEFSDVAYPHCVLMPPRRVAPVDSGLLAQVIGCLVTAYSTTPAKIRPHLDAARIEQWGKVRRLFGGDVMHASSMTAIGEDRRDASFIRYEAYVDVHAKKKNIAPKLVAKTFFGQLQHVFVIRLPPSQNLNLDKPAIHFLAAIRSCKLIESDNDLDIHYYSNFGQMDVVDMSTVQCLVGRVPDDNTGKRWGIIDRSGPLARALYVEELALT</sequence>
<dbReference type="EMBL" id="KL197740">
    <property type="protein sequence ID" value="KDQ52461.1"/>
    <property type="molecule type" value="Genomic_DNA"/>
</dbReference>
<evidence type="ECO:0000313" key="1">
    <source>
        <dbReference type="EMBL" id="KDQ52461.1"/>
    </source>
</evidence>
<dbReference type="AlphaFoldDB" id="A0A067PQ61"/>
<dbReference type="InParanoid" id="A0A067PQ61"/>
<proteinExistence type="predicted"/>
<name>A0A067PQ61_9AGAM</name>
<dbReference type="STRING" id="933084.A0A067PQ61"/>
<gene>
    <name evidence="1" type="ORF">JAAARDRAFT_138848</name>
</gene>